<dbReference type="Pfam" id="PF00628">
    <property type="entry name" value="PHD"/>
    <property type="match status" value="1"/>
</dbReference>
<sequence>MADEGETLSAQELRKILDILPERQAKVDALLGHNFGTTPPKQKEEKVKKEISVYCICRQSYTNCFMICCDKCDEWFHGDCIGITKDEAQMIKHFYCKPCLEANPDLSIKYKKKKIKLKTEEGTEEESVKEIEVDVDDEMLAEKTHDSERNKKTQLKRSSRMCGECESCLRTVDCGKCDFCKDMRKFGGPNRMRQKCRLRQCLKMSRIILRKTKGSKAEDSSEKREYIKHKERKEKRDVVKHQKKAVKMKHATPARKLHAKVKPTSHEHPKRNPRRRYRIGSGDDKKGSGDQSKDMEQDEVPRHCYGPGCTNAATPNSKYCSDECGIQLAVRRIQEILPKRMQQWNREPSLADQNAKHLLGGLEKKKEQAQNRLLELDRLSQELEKMIERGSQITTQEKEKQEVDMDTDTDLQIHCVTCGLPLAPRVALRHMEKCYMKNESLTTFGSAYKSAGNLFCDFYNAQLGIYCKRLRVLCPEHTKEPKVPPNAVCGCPLVKNVFEETSKICLALKRSCMRHYRWEKLRRAEIDLQKVQQWLKLEEVYEQQRQITNSSDRRGGVLALLLHQTLSPDWVEEENEKESEHEIDMENQHDLETSPDNNENILDDESTINSHTETHDSNSCLMDVNS</sequence>
<protein>
    <recommendedName>
        <fullName evidence="10">CXXC-type zinc finger protein 1</fullName>
    </recommendedName>
    <alternativeName>
        <fullName evidence="11">PHD finger and CXXC domain-containing protein 1</fullName>
    </alternativeName>
</protein>
<evidence type="ECO:0000256" key="12">
    <source>
        <dbReference type="PROSITE-ProRule" id="PRU00509"/>
    </source>
</evidence>
<feature type="compositionally biased region" description="Basic and acidic residues" evidence="14">
    <location>
        <begin position="578"/>
        <end position="592"/>
    </location>
</feature>
<dbReference type="AlphaFoldDB" id="A0A6P8H7B2"/>
<feature type="compositionally biased region" description="Basic and acidic residues" evidence="14">
    <location>
        <begin position="281"/>
        <end position="299"/>
    </location>
</feature>
<feature type="region of interest" description="Disordered" evidence="14">
    <location>
        <begin position="570"/>
        <end position="626"/>
    </location>
</feature>
<proteinExistence type="predicted"/>
<comment type="subcellular location">
    <subcellularLocation>
        <location evidence="1">Nucleus</location>
    </subcellularLocation>
</comment>
<dbReference type="PANTHER" id="PTHR46174:SF1">
    <property type="entry name" value="CXXC-TYPE ZINC FINGER PROTEIN 1"/>
    <property type="match status" value="1"/>
</dbReference>
<dbReference type="FunCoup" id="A0A6P8H7B2">
    <property type="interactions" value="2362"/>
</dbReference>
<evidence type="ECO:0000256" key="4">
    <source>
        <dbReference type="ARBA" id="ARBA00022771"/>
    </source>
</evidence>
<dbReference type="GO" id="GO:0008270">
    <property type="term" value="F:zinc ion binding"/>
    <property type="evidence" value="ECO:0007669"/>
    <property type="project" value="UniProtKB-KW"/>
</dbReference>
<feature type="compositionally biased region" description="Basic and acidic residues" evidence="14">
    <location>
        <begin position="215"/>
        <end position="225"/>
    </location>
</feature>
<dbReference type="InterPro" id="IPR019786">
    <property type="entry name" value="Zinc_finger_PHD-type_CS"/>
</dbReference>
<evidence type="ECO:0000256" key="1">
    <source>
        <dbReference type="ARBA" id="ARBA00004123"/>
    </source>
</evidence>
<evidence type="ECO:0000256" key="5">
    <source>
        <dbReference type="ARBA" id="ARBA00022833"/>
    </source>
</evidence>
<keyword evidence="7" id="KW-0238">DNA-binding</keyword>
<dbReference type="PANTHER" id="PTHR46174">
    <property type="entry name" value="CXXC-TYPE ZINC FINGER PROTEIN 1"/>
    <property type="match status" value="1"/>
</dbReference>
<dbReference type="InterPro" id="IPR019787">
    <property type="entry name" value="Znf_PHD-finger"/>
</dbReference>
<dbReference type="PROSITE" id="PS01359">
    <property type="entry name" value="ZF_PHD_1"/>
    <property type="match status" value="1"/>
</dbReference>
<keyword evidence="5" id="KW-0862">Zinc</keyword>
<evidence type="ECO:0000256" key="7">
    <source>
        <dbReference type="ARBA" id="ARBA00023125"/>
    </source>
</evidence>
<dbReference type="InterPro" id="IPR002857">
    <property type="entry name" value="Znf_CXXC"/>
</dbReference>
<evidence type="ECO:0000313" key="18">
    <source>
        <dbReference type="RefSeq" id="XP_031552294.1"/>
    </source>
</evidence>
<dbReference type="InParanoid" id="A0A6P8H7B2"/>
<gene>
    <name evidence="18" type="primary">LOC116289490</name>
</gene>
<dbReference type="SMART" id="SM00249">
    <property type="entry name" value="PHD"/>
    <property type="match status" value="1"/>
</dbReference>
<evidence type="ECO:0000256" key="3">
    <source>
        <dbReference type="ARBA" id="ARBA00022723"/>
    </source>
</evidence>
<keyword evidence="9" id="KW-0539">Nucleus</keyword>
<evidence type="ECO:0000256" key="8">
    <source>
        <dbReference type="ARBA" id="ARBA00023163"/>
    </source>
</evidence>
<dbReference type="OrthoDB" id="419183at2759"/>
<dbReference type="PROSITE" id="PS51058">
    <property type="entry name" value="ZF_CXXC"/>
    <property type="match status" value="1"/>
</dbReference>
<evidence type="ECO:0000256" key="9">
    <source>
        <dbReference type="ARBA" id="ARBA00023242"/>
    </source>
</evidence>
<reference evidence="18" key="1">
    <citation type="submission" date="2025-08" db="UniProtKB">
        <authorList>
            <consortium name="RefSeq"/>
        </authorList>
    </citation>
    <scope>IDENTIFICATION</scope>
    <source>
        <tissue evidence="18">Tentacle</tissue>
    </source>
</reference>
<dbReference type="GO" id="GO:0003677">
    <property type="term" value="F:DNA binding"/>
    <property type="evidence" value="ECO:0007669"/>
    <property type="project" value="UniProtKB-KW"/>
</dbReference>
<evidence type="ECO:0000256" key="10">
    <source>
        <dbReference type="ARBA" id="ARBA00023828"/>
    </source>
</evidence>
<dbReference type="InterPro" id="IPR022056">
    <property type="entry name" value="CpG-bd_C"/>
</dbReference>
<keyword evidence="3" id="KW-0479">Metal-binding</keyword>
<feature type="region of interest" description="Disordered" evidence="14">
    <location>
        <begin position="212"/>
        <end position="299"/>
    </location>
</feature>
<keyword evidence="17" id="KW-1185">Reference proteome</keyword>
<feature type="compositionally biased region" description="Basic residues" evidence="14">
    <location>
        <begin position="241"/>
        <end position="278"/>
    </location>
</feature>
<dbReference type="Pfam" id="PF02008">
    <property type="entry name" value="zf-CXXC"/>
    <property type="match status" value="1"/>
</dbReference>
<feature type="domain" description="PHD-type" evidence="15">
    <location>
        <begin position="52"/>
        <end position="102"/>
    </location>
</feature>
<dbReference type="PROSITE" id="PS50016">
    <property type="entry name" value="ZF_PHD_2"/>
    <property type="match status" value="1"/>
</dbReference>
<dbReference type="Pfam" id="PF12269">
    <property type="entry name" value="CpG_bind_C"/>
    <property type="match status" value="1"/>
</dbReference>
<accession>A0A6P8H7B2</accession>
<feature type="coiled-coil region" evidence="13">
    <location>
        <begin position="359"/>
        <end position="396"/>
    </location>
</feature>
<feature type="compositionally biased region" description="Polar residues" evidence="14">
    <location>
        <begin position="607"/>
        <end position="626"/>
    </location>
</feature>
<evidence type="ECO:0000313" key="17">
    <source>
        <dbReference type="Proteomes" id="UP000515163"/>
    </source>
</evidence>
<dbReference type="RefSeq" id="XP_031552294.1">
    <property type="nucleotide sequence ID" value="XM_031696434.1"/>
</dbReference>
<dbReference type="InterPro" id="IPR013083">
    <property type="entry name" value="Znf_RING/FYVE/PHD"/>
</dbReference>
<dbReference type="GeneID" id="116289490"/>
<evidence type="ECO:0000256" key="11">
    <source>
        <dbReference type="ARBA" id="ARBA00081451"/>
    </source>
</evidence>
<keyword evidence="6" id="KW-0805">Transcription regulation</keyword>
<dbReference type="KEGG" id="aten:116289490"/>
<dbReference type="InterPro" id="IPR011011">
    <property type="entry name" value="Znf_FYVE_PHD"/>
</dbReference>
<dbReference type="FunFam" id="3.30.40.10:FF:000138">
    <property type="entry name" value="CXXC-type zinc finger protein 1"/>
    <property type="match status" value="1"/>
</dbReference>
<dbReference type="Proteomes" id="UP000515163">
    <property type="component" value="Unplaced"/>
</dbReference>
<organism evidence="17 18">
    <name type="scientific">Actinia tenebrosa</name>
    <name type="common">Australian red waratah sea anemone</name>
    <dbReference type="NCBI Taxonomy" id="6105"/>
    <lineage>
        <taxon>Eukaryota</taxon>
        <taxon>Metazoa</taxon>
        <taxon>Cnidaria</taxon>
        <taxon>Anthozoa</taxon>
        <taxon>Hexacorallia</taxon>
        <taxon>Actiniaria</taxon>
        <taxon>Actiniidae</taxon>
        <taxon>Actinia</taxon>
    </lineage>
</organism>
<keyword evidence="4 12" id="KW-0863">Zinc-finger</keyword>
<keyword evidence="2" id="KW-0597">Phosphoprotein</keyword>
<dbReference type="SUPFAM" id="SSF57903">
    <property type="entry name" value="FYVE/PHD zinc finger"/>
    <property type="match status" value="1"/>
</dbReference>
<evidence type="ECO:0000256" key="14">
    <source>
        <dbReference type="SAM" id="MobiDB-lite"/>
    </source>
</evidence>
<name>A0A6P8H7B2_ACTTE</name>
<keyword evidence="13" id="KW-0175">Coiled coil</keyword>
<dbReference type="Gene3D" id="3.30.40.10">
    <property type="entry name" value="Zinc/RING finger domain, C3HC4 (zinc finger)"/>
    <property type="match status" value="1"/>
</dbReference>
<keyword evidence="8" id="KW-0804">Transcription</keyword>
<evidence type="ECO:0000256" key="13">
    <source>
        <dbReference type="SAM" id="Coils"/>
    </source>
</evidence>
<dbReference type="GO" id="GO:0045893">
    <property type="term" value="P:positive regulation of DNA-templated transcription"/>
    <property type="evidence" value="ECO:0007669"/>
    <property type="project" value="TreeGrafter"/>
</dbReference>
<feature type="domain" description="CXXC-type" evidence="16">
    <location>
        <begin position="153"/>
        <end position="202"/>
    </location>
</feature>
<dbReference type="InterPro" id="IPR037869">
    <property type="entry name" value="Spp1/CFP1"/>
</dbReference>
<evidence type="ECO:0000259" key="16">
    <source>
        <dbReference type="PROSITE" id="PS51058"/>
    </source>
</evidence>
<evidence type="ECO:0000259" key="15">
    <source>
        <dbReference type="PROSITE" id="PS50016"/>
    </source>
</evidence>
<dbReference type="GO" id="GO:0048188">
    <property type="term" value="C:Set1C/COMPASS complex"/>
    <property type="evidence" value="ECO:0007669"/>
    <property type="project" value="InterPro"/>
</dbReference>
<dbReference type="InterPro" id="IPR001965">
    <property type="entry name" value="Znf_PHD"/>
</dbReference>
<evidence type="ECO:0000256" key="6">
    <source>
        <dbReference type="ARBA" id="ARBA00023015"/>
    </source>
</evidence>
<evidence type="ECO:0000256" key="2">
    <source>
        <dbReference type="ARBA" id="ARBA00022553"/>
    </source>
</evidence>